<evidence type="ECO:0000313" key="6">
    <source>
        <dbReference type="Proteomes" id="UP001055439"/>
    </source>
</evidence>
<dbReference type="InterPro" id="IPR058354">
    <property type="entry name" value="DUF8041"/>
</dbReference>
<dbReference type="Pfam" id="PF16719">
    <property type="entry name" value="SAWADEE"/>
    <property type="match status" value="1"/>
</dbReference>
<evidence type="ECO:0000259" key="2">
    <source>
        <dbReference type="Pfam" id="PF16719"/>
    </source>
</evidence>
<sequence>MGEPILTTLSMEDHHHRRHHPPSTLLSMDPAGSLAIAVSAHDDCDHELSIIQPRQQSVLSGPPDINLPLSVDRSPPQQPWMPDAFDMLDVGLGPQIYDPEPVLNLPKAGAVGGAAGSRKCAKRGDSIWGAWFFFNFYFRPVLAEKSKGKVVRDANGVSGFDKSDLRLDVFLVQHDMENMYMWAFKERPENVLGKMQLRSYMNGHSRLGEPQFPFSVDKGFVRSHRMQRKQYRGLSNPQCVHGIEIVRSPNLSVVSEADRKKWMELTGRDQNFSIPPEASDFESWRNLPSTDFELERPPPPLKSTSHPSSRKLPNGSGLNLSTQPSNHAGGDCMDLSPVCSKRRKDFFSHAVTEDGCMSGTPYLDRPQDIEVHPAEPSWVNEFTGVMRHACGPVTAAKTIYEDEDGYLIMVSLPFSDQQRVKVSWKNNLTHGIVKISCVSTARMPYIKRHDRTFKLTDRSPEHCPPGEFVREIPLATRIPEDAKLEAYYDESGTVLEIMVPKHSVGPEEHEPAQYWTAGRKHRRTGAERAHYHRRRRAGGSPRSVIRAPMDAVDSGEAFDLEAKRRDDDSWHPCRVTLSSNSAVFGISLNFESCDEEDIISSREDLMGRLRFRSNSVQDNCSHLRGGEKVLVMNIVQSKSFYFDAVIEKAYRVRHSRRLHCRCSFVVKWLVPKLKGITMNVPSKSIMKLSDKKIDSHPVVAAFLAALKPIPDVKVLPFLDSLEEATCEANLPQDLEKQVEMISKLADGSEPSKDVLSKCKQANSRRRRRSTITSDTISLINQGNSRRITRSQTQATAELVKHCDNAPLLNPLAAQAALASFVHGQLADKQESSIFRLQYRLSDLPLNVEKKQHDHQYLEAEDTAIQSNDCTMGDVIELPYIVQEVTKQRLIKDLKLNSSIAISRGDAVKCFPDESPDSVTLNKKSGRASKESENGCLVSSTTKDHPTKLAIKEKLNGGGVPTRLTRSAVKRQIFESTEKGSSNEKFPSLASTKLSSSGSQILTKIINQYQDSGERNEIIEIIDLDASEDDESSKRELVFTSVETITDRTQERKKRTRRSSVEFIEVDQDGR</sequence>
<feature type="domain" description="SAWADEE" evidence="2">
    <location>
        <begin position="558"/>
        <end position="685"/>
    </location>
</feature>
<name>A0A9E7GX06_9LILI</name>
<dbReference type="PANTHER" id="PTHR33981:SF3">
    <property type="entry name" value="EXPRESSED PROTEIN"/>
    <property type="match status" value="1"/>
</dbReference>
<proteinExistence type="predicted"/>
<feature type="compositionally biased region" description="Polar residues" evidence="1">
    <location>
        <begin position="316"/>
        <end position="326"/>
    </location>
</feature>
<dbReference type="Gene3D" id="2.30.30.140">
    <property type="match status" value="1"/>
</dbReference>
<organism evidence="5 6">
    <name type="scientific">Musa troglodytarum</name>
    <name type="common">fe'i banana</name>
    <dbReference type="NCBI Taxonomy" id="320322"/>
    <lineage>
        <taxon>Eukaryota</taxon>
        <taxon>Viridiplantae</taxon>
        <taxon>Streptophyta</taxon>
        <taxon>Embryophyta</taxon>
        <taxon>Tracheophyta</taxon>
        <taxon>Spermatophyta</taxon>
        <taxon>Magnoliopsida</taxon>
        <taxon>Liliopsida</taxon>
        <taxon>Zingiberales</taxon>
        <taxon>Musaceae</taxon>
        <taxon>Musa</taxon>
    </lineage>
</organism>
<feature type="domain" description="DUF8041" evidence="4">
    <location>
        <begin position="119"/>
        <end position="285"/>
    </location>
</feature>
<dbReference type="EMBL" id="CP097509">
    <property type="protein sequence ID" value="URE19602.1"/>
    <property type="molecule type" value="Genomic_DNA"/>
</dbReference>
<feature type="region of interest" description="Disordered" evidence="1">
    <location>
        <begin position="912"/>
        <end position="942"/>
    </location>
</feature>
<dbReference type="Gene3D" id="2.60.40.790">
    <property type="match status" value="1"/>
</dbReference>
<dbReference type="InterPro" id="IPR058937">
    <property type="entry name" value="ACL_Hsps-like_put"/>
</dbReference>
<feature type="region of interest" description="Disordered" evidence="1">
    <location>
        <begin position="289"/>
        <end position="330"/>
    </location>
</feature>
<dbReference type="PANTHER" id="PTHR33981">
    <property type="entry name" value="EXPRESSED PROTEIN"/>
    <property type="match status" value="1"/>
</dbReference>
<protein>
    <submittedName>
        <fullName evidence="5">UDP-glucuronic acid decarboxylase</fullName>
    </submittedName>
</protein>
<dbReference type="AlphaFoldDB" id="A0A9E7GX06"/>
<feature type="region of interest" description="Disordered" evidence="1">
    <location>
        <begin position="1046"/>
        <end position="1070"/>
    </location>
</feature>
<dbReference type="Pfam" id="PF26144">
    <property type="entry name" value="ACL_Hsps-like"/>
    <property type="match status" value="1"/>
</dbReference>
<dbReference type="CDD" id="cd06464">
    <property type="entry name" value="ACD_sHsps-like"/>
    <property type="match status" value="1"/>
</dbReference>
<feature type="domain" description="Hsps-like putative alpha-crystallin-like" evidence="3">
    <location>
        <begin position="393"/>
        <end position="501"/>
    </location>
</feature>
<evidence type="ECO:0000259" key="4">
    <source>
        <dbReference type="Pfam" id="PF26145"/>
    </source>
</evidence>
<dbReference type="GO" id="GO:0003682">
    <property type="term" value="F:chromatin binding"/>
    <property type="evidence" value="ECO:0007669"/>
    <property type="project" value="InterPro"/>
</dbReference>
<dbReference type="Pfam" id="PF26145">
    <property type="entry name" value="DUF8041"/>
    <property type="match status" value="1"/>
</dbReference>
<evidence type="ECO:0000313" key="5">
    <source>
        <dbReference type="EMBL" id="URE19602.1"/>
    </source>
</evidence>
<gene>
    <name evidence="5" type="ORF">MUK42_11929</name>
</gene>
<reference evidence="5" key="1">
    <citation type="submission" date="2022-05" db="EMBL/GenBank/DDBJ databases">
        <title>The Musa troglodytarum L. genome provides insights into the mechanism of non-climacteric behaviour and enrichment of carotenoids.</title>
        <authorList>
            <person name="Wang J."/>
        </authorList>
    </citation>
    <scope>NUCLEOTIDE SEQUENCE</scope>
    <source>
        <tissue evidence="5">Leaf</tissue>
    </source>
</reference>
<dbReference type="Proteomes" id="UP001055439">
    <property type="component" value="Chromosome 7"/>
</dbReference>
<dbReference type="InterPro" id="IPR032001">
    <property type="entry name" value="SAWADEE_dom"/>
</dbReference>
<evidence type="ECO:0000259" key="3">
    <source>
        <dbReference type="Pfam" id="PF26144"/>
    </source>
</evidence>
<feature type="region of interest" description="Disordered" evidence="1">
    <location>
        <begin position="1"/>
        <end position="27"/>
    </location>
</feature>
<keyword evidence="6" id="KW-1185">Reference proteome</keyword>
<dbReference type="EMBL" id="CP097509">
    <property type="protein sequence ID" value="URE19601.1"/>
    <property type="molecule type" value="Genomic_DNA"/>
</dbReference>
<dbReference type="InterPro" id="IPR008978">
    <property type="entry name" value="HSP20-like_chaperone"/>
</dbReference>
<accession>A0A9E7GX06</accession>
<evidence type="ECO:0000256" key="1">
    <source>
        <dbReference type="SAM" id="MobiDB-lite"/>
    </source>
</evidence>
<dbReference type="OrthoDB" id="1695413at2759"/>